<dbReference type="Gene3D" id="1.10.10.10">
    <property type="entry name" value="Winged helix-like DNA-binding domain superfamily/Winged helix DNA-binding domain"/>
    <property type="match status" value="1"/>
</dbReference>
<evidence type="ECO:0000259" key="2">
    <source>
        <dbReference type="SMART" id="SM00862"/>
    </source>
</evidence>
<dbReference type="RefSeq" id="WP_147407116.1">
    <property type="nucleotide sequence ID" value="NZ_NQYH01000001.1"/>
</dbReference>
<dbReference type="OrthoDB" id="9149764at2"/>
<proteinExistence type="predicted"/>
<dbReference type="SUPFAM" id="SSF46894">
    <property type="entry name" value="C-terminal effector domain of the bipartite response regulators"/>
    <property type="match status" value="1"/>
</dbReference>
<keyword evidence="1" id="KW-0238">DNA-binding</keyword>
<dbReference type="CDD" id="cd00383">
    <property type="entry name" value="trans_reg_C"/>
    <property type="match status" value="1"/>
</dbReference>
<comment type="caution">
    <text evidence="3">The sequence shown here is derived from an EMBL/GenBank/DDBJ whole genome shotgun (WGS) entry which is preliminary data.</text>
</comment>
<reference evidence="3 4" key="1">
    <citation type="submission" date="2017-08" db="EMBL/GenBank/DDBJ databases">
        <title>Pusillimonas indicus sp. nov., a member of the family Alcaligenaceae isolated from surface seawater.</title>
        <authorList>
            <person name="Li J."/>
        </authorList>
    </citation>
    <scope>NUCLEOTIDE SEQUENCE [LARGE SCALE GENOMIC DNA]</scope>
    <source>
        <strain evidence="3 4">L52-1-41</strain>
    </source>
</reference>
<dbReference type="Pfam" id="PF00486">
    <property type="entry name" value="Trans_reg_C"/>
    <property type="match status" value="1"/>
</dbReference>
<dbReference type="EMBL" id="NQYH01000001">
    <property type="protein sequence ID" value="RIY42197.1"/>
    <property type="molecule type" value="Genomic_DNA"/>
</dbReference>
<protein>
    <recommendedName>
        <fullName evidence="2">OmpR/PhoB-type domain-containing protein</fullName>
    </recommendedName>
</protein>
<dbReference type="GO" id="GO:0006355">
    <property type="term" value="P:regulation of DNA-templated transcription"/>
    <property type="evidence" value="ECO:0007669"/>
    <property type="project" value="InterPro"/>
</dbReference>
<dbReference type="InterPro" id="IPR036388">
    <property type="entry name" value="WH-like_DNA-bd_sf"/>
</dbReference>
<dbReference type="GO" id="GO:0003677">
    <property type="term" value="F:DNA binding"/>
    <property type="evidence" value="ECO:0007669"/>
    <property type="project" value="UniProtKB-KW"/>
</dbReference>
<dbReference type="InterPro" id="IPR001867">
    <property type="entry name" value="OmpR/PhoB-type_DNA-bd"/>
</dbReference>
<dbReference type="SMART" id="SM00862">
    <property type="entry name" value="Trans_reg_C"/>
    <property type="match status" value="1"/>
</dbReference>
<name>A0A3A1Z1E8_9BURK</name>
<gene>
    <name evidence="3" type="ORF">CJP73_01785</name>
</gene>
<evidence type="ECO:0000313" key="3">
    <source>
        <dbReference type="EMBL" id="RIY42197.1"/>
    </source>
</evidence>
<dbReference type="InterPro" id="IPR016032">
    <property type="entry name" value="Sig_transdc_resp-reg_C-effctor"/>
</dbReference>
<evidence type="ECO:0000313" key="4">
    <source>
        <dbReference type="Proteomes" id="UP000266206"/>
    </source>
</evidence>
<organism evidence="3 4">
    <name type="scientific">Neopusillimonas maritima</name>
    <dbReference type="NCBI Taxonomy" id="2026239"/>
    <lineage>
        <taxon>Bacteria</taxon>
        <taxon>Pseudomonadati</taxon>
        <taxon>Pseudomonadota</taxon>
        <taxon>Betaproteobacteria</taxon>
        <taxon>Burkholderiales</taxon>
        <taxon>Alcaligenaceae</taxon>
        <taxon>Neopusillimonas</taxon>
    </lineage>
</organism>
<feature type="domain" description="OmpR/PhoB-type" evidence="2">
    <location>
        <begin position="173"/>
        <end position="251"/>
    </location>
</feature>
<sequence length="261" mass="29238">MRAKQLKLIWFDPLLSDDESEGAQSLVQAVRYHLEDYGLAFAHCADMDSVYQEAMVSIAALKMQDVRALVLLNAGFAQNCAVAHYLRAVAPGVCLVARTPDYKEQTLMHALQSGVDAYFSGTVSPYFLSTLLFSRMRAAGLALPSLTQAEARPMPDYGWCFAEQAWAIVSPDGKRVRLTSSERGFILTIVQQPDMSASHDVLIDHLWPDTKEAKEGGRERMSVMMSRLRQKFKSKGLELPIRTLHGSGYMFYGPFLEQRYS</sequence>
<accession>A0A3A1Z1E8</accession>
<dbReference type="GO" id="GO:0000160">
    <property type="term" value="P:phosphorelay signal transduction system"/>
    <property type="evidence" value="ECO:0007669"/>
    <property type="project" value="InterPro"/>
</dbReference>
<dbReference type="AlphaFoldDB" id="A0A3A1Z1E8"/>
<evidence type="ECO:0000256" key="1">
    <source>
        <dbReference type="ARBA" id="ARBA00023125"/>
    </source>
</evidence>
<dbReference type="Proteomes" id="UP000266206">
    <property type="component" value="Unassembled WGS sequence"/>
</dbReference>